<keyword evidence="2 5" id="KW-0812">Transmembrane</keyword>
<evidence type="ECO:0000256" key="5">
    <source>
        <dbReference type="SAM" id="Phobius"/>
    </source>
</evidence>
<feature type="transmembrane region" description="Helical" evidence="5">
    <location>
        <begin position="30"/>
        <end position="50"/>
    </location>
</feature>
<dbReference type="Proteomes" id="UP001498398">
    <property type="component" value="Unassembled WGS sequence"/>
</dbReference>
<gene>
    <name evidence="6" type="ORF">VKT23_002921</name>
</gene>
<name>A0ABR1JVN0_9AGAR</name>
<accession>A0ABR1JVN0</accession>
<feature type="transmembrane region" description="Helical" evidence="5">
    <location>
        <begin position="120"/>
        <end position="145"/>
    </location>
</feature>
<evidence type="ECO:0000256" key="2">
    <source>
        <dbReference type="ARBA" id="ARBA00022692"/>
    </source>
</evidence>
<feature type="transmembrane region" description="Helical" evidence="5">
    <location>
        <begin position="190"/>
        <end position="210"/>
    </location>
</feature>
<dbReference type="PANTHER" id="PTHR23294:SF19">
    <property type="entry name" value="DUF895 DOMAIN MEMBRANE PROTEIN-RELATED"/>
    <property type="match status" value="1"/>
</dbReference>
<evidence type="ECO:0000256" key="4">
    <source>
        <dbReference type="ARBA" id="ARBA00023136"/>
    </source>
</evidence>
<proteinExistence type="predicted"/>
<keyword evidence="3 5" id="KW-1133">Transmembrane helix</keyword>
<keyword evidence="4 5" id="KW-0472">Membrane</keyword>
<evidence type="ECO:0000256" key="3">
    <source>
        <dbReference type="ARBA" id="ARBA00022989"/>
    </source>
</evidence>
<feature type="transmembrane region" description="Helical" evidence="5">
    <location>
        <begin position="238"/>
        <end position="260"/>
    </location>
</feature>
<dbReference type="InterPro" id="IPR011701">
    <property type="entry name" value="MFS"/>
</dbReference>
<feature type="transmembrane region" description="Helical" evidence="5">
    <location>
        <begin position="354"/>
        <end position="374"/>
    </location>
</feature>
<dbReference type="SUPFAM" id="SSF103473">
    <property type="entry name" value="MFS general substrate transporter"/>
    <property type="match status" value="1"/>
</dbReference>
<feature type="transmembrane region" description="Helical" evidence="5">
    <location>
        <begin position="157"/>
        <end position="178"/>
    </location>
</feature>
<organism evidence="6 7">
    <name type="scientific">Marasmiellus scandens</name>
    <dbReference type="NCBI Taxonomy" id="2682957"/>
    <lineage>
        <taxon>Eukaryota</taxon>
        <taxon>Fungi</taxon>
        <taxon>Dikarya</taxon>
        <taxon>Basidiomycota</taxon>
        <taxon>Agaricomycotina</taxon>
        <taxon>Agaricomycetes</taxon>
        <taxon>Agaricomycetidae</taxon>
        <taxon>Agaricales</taxon>
        <taxon>Marasmiineae</taxon>
        <taxon>Omphalotaceae</taxon>
        <taxon>Marasmiellus</taxon>
    </lineage>
</organism>
<dbReference type="InterPro" id="IPR051617">
    <property type="entry name" value="UNC-93-like_regulator"/>
</dbReference>
<dbReference type="EMBL" id="JBANRG010000003">
    <property type="protein sequence ID" value="KAK7468406.1"/>
    <property type="molecule type" value="Genomic_DNA"/>
</dbReference>
<feature type="transmembrane region" description="Helical" evidence="5">
    <location>
        <begin position="313"/>
        <end position="334"/>
    </location>
</feature>
<evidence type="ECO:0000313" key="7">
    <source>
        <dbReference type="Proteomes" id="UP001498398"/>
    </source>
</evidence>
<evidence type="ECO:0000256" key="1">
    <source>
        <dbReference type="ARBA" id="ARBA00004141"/>
    </source>
</evidence>
<evidence type="ECO:0000313" key="6">
    <source>
        <dbReference type="EMBL" id="KAK7468406.1"/>
    </source>
</evidence>
<comment type="caution">
    <text evidence="6">The sequence shown here is derived from an EMBL/GenBank/DDBJ whole genome shotgun (WGS) entry which is preliminary data.</text>
</comment>
<reference evidence="6 7" key="1">
    <citation type="submission" date="2024-01" db="EMBL/GenBank/DDBJ databases">
        <title>A draft genome for the cacao thread blight pathogen Marasmiellus scandens.</title>
        <authorList>
            <person name="Baruah I.K."/>
            <person name="Leung J."/>
            <person name="Bukari Y."/>
            <person name="Amoako-Attah I."/>
            <person name="Meinhardt L.W."/>
            <person name="Bailey B.A."/>
            <person name="Cohen S.P."/>
        </authorList>
    </citation>
    <scope>NUCLEOTIDE SEQUENCE [LARGE SCALE GENOMIC DNA]</scope>
    <source>
        <strain evidence="6 7">GH-19</strain>
    </source>
</reference>
<comment type="subcellular location">
    <subcellularLocation>
        <location evidence="1">Membrane</location>
        <topology evidence="1">Multi-pass membrane protein</topology>
    </subcellularLocation>
</comment>
<protein>
    <recommendedName>
        <fullName evidence="8">MFS general substrate transporter</fullName>
    </recommendedName>
</protein>
<feature type="transmembrane region" description="Helical" evidence="5">
    <location>
        <begin position="280"/>
        <end position="301"/>
    </location>
</feature>
<keyword evidence="7" id="KW-1185">Reference proteome</keyword>
<evidence type="ECO:0008006" key="8">
    <source>
        <dbReference type="Google" id="ProtNLM"/>
    </source>
</evidence>
<dbReference type="Pfam" id="PF07690">
    <property type="entry name" value="MFS_1"/>
    <property type="match status" value="1"/>
</dbReference>
<sequence>MADTRDHQVNTPDIEDQDRKIIKPKWYRSTFYNALILGLCNFLAPGIWGAMNSLGAGGAQTPSLVNAGNALTFCLMVVTCFFTSVIVRRIGIKWTLILGTVGYTFYAAGLYTNNRFGNKWFVLLGAALCGLSAGMFWSAEAAVALGYPEPYNQGRFLGYWLSFRLGGQIIGGAVNLGLNVHNNQAGKVSYAVYLVFIVLQALAPFAGLLLNNPWEVQRTDGLPVNLTVSEKSSTELKLVIKLFFSKNFLLTVPLIAQAVYSESVMFTYQSLWFSVRARALGSFLSGVVAIISGNILGAYLDHTKFKLKTRARWAFFVILGLQGCWWIWMTVIVTDYHKTQPTFDWVDDGFGRGFALFLFLVIGFQLQYMFLYFVCGNIADSQAEVIRISSLLRGTESAAQAVSYGLNSIDIFAQVGGTYINFGLWGLCLLPAWLVVKEIGVSLGDRKLEREKKGVVDANEGASFRSSEGLEERKEL</sequence>
<dbReference type="Gene3D" id="1.20.1250.20">
    <property type="entry name" value="MFS general substrate transporter like domains"/>
    <property type="match status" value="1"/>
</dbReference>
<dbReference type="PANTHER" id="PTHR23294">
    <property type="entry name" value="ET TRANSLATION PRODUCT-RELATED"/>
    <property type="match status" value="1"/>
</dbReference>
<dbReference type="InterPro" id="IPR036259">
    <property type="entry name" value="MFS_trans_sf"/>
</dbReference>
<feature type="transmembrane region" description="Helical" evidence="5">
    <location>
        <begin position="94"/>
        <end position="114"/>
    </location>
</feature>
<feature type="transmembrane region" description="Helical" evidence="5">
    <location>
        <begin position="70"/>
        <end position="87"/>
    </location>
</feature>